<dbReference type="InterPro" id="IPR002379">
    <property type="entry name" value="ATPase_proteolipid_c-like_dom"/>
</dbReference>
<dbReference type="Gene3D" id="1.20.120.610">
    <property type="entry name" value="lithium bound rotor ring of v- atpase"/>
    <property type="match status" value="1"/>
</dbReference>
<evidence type="ECO:0000256" key="4">
    <source>
        <dbReference type="ARBA" id="ARBA00022692"/>
    </source>
</evidence>
<keyword evidence="7 9" id="KW-0406">Ion transport</keyword>
<evidence type="ECO:0000256" key="6">
    <source>
        <dbReference type="ARBA" id="ARBA00022989"/>
    </source>
</evidence>
<dbReference type="EMBL" id="HBIA01008278">
    <property type="protein sequence ID" value="CAE0232390.1"/>
    <property type="molecule type" value="Transcribed_RNA"/>
</dbReference>
<dbReference type="CDD" id="cd18176">
    <property type="entry name" value="ATP-synt_Vo_c_ATP6C_rpt2"/>
    <property type="match status" value="1"/>
</dbReference>
<sequence>MGAAYGTAKSSIGIANLGMVQPDKIFRALIPIIMAGILGIYGLIVAVLLNTKAKSADTGKEGYKLLGAGLCCGFSALASGFAIGIAGEAGIRAYSQTDSIFVGMILIMIFAEAIGLYGLIVAIIMTSG</sequence>
<evidence type="ECO:0000256" key="8">
    <source>
        <dbReference type="ARBA" id="ARBA00023136"/>
    </source>
</evidence>
<dbReference type="SUPFAM" id="SSF81333">
    <property type="entry name" value="F1F0 ATP synthase subunit C"/>
    <property type="match status" value="1"/>
</dbReference>
<dbReference type="InterPro" id="IPR035921">
    <property type="entry name" value="F/V-ATP_Csub_sf"/>
</dbReference>
<organism evidence="11">
    <name type="scientific">Strombidium rassoulzadegani</name>
    <dbReference type="NCBI Taxonomy" id="1082188"/>
    <lineage>
        <taxon>Eukaryota</taxon>
        <taxon>Sar</taxon>
        <taxon>Alveolata</taxon>
        <taxon>Ciliophora</taxon>
        <taxon>Intramacronucleata</taxon>
        <taxon>Spirotrichea</taxon>
        <taxon>Oligotrichia</taxon>
        <taxon>Strombidiidae</taxon>
        <taxon>Strombidium</taxon>
    </lineage>
</organism>
<comment type="subcellular location">
    <subcellularLocation>
        <location evidence="1">Membrane</location>
        <topology evidence="1">Multi-pass membrane protein</topology>
    </subcellularLocation>
    <subcellularLocation>
        <location evidence="9">Vacuole membrane</location>
        <topology evidence="9">Multi-pass membrane protein</topology>
    </subcellularLocation>
</comment>
<keyword evidence="5 9" id="KW-0375">Hydrogen ion transport</keyword>
<accession>A0A7S3CPU5</accession>
<evidence type="ECO:0000256" key="9">
    <source>
        <dbReference type="RuleBase" id="RU363060"/>
    </source>
</evidence>
<dbReference type="NCBIfam" id="TIGR01100">
    <property type="entry name" value="V_ATP_synt_C"/>
    <property type="match status" value="1"/>
</dbReference>
<dbReference type="AlphaFoldDB" id="A0A7S3CPU5"/>
<feature type="domain" description="V-ATPase proteolipid subunit C-like" evidence="10">
    <location>
        <begin position="1"/>
        <end position="49"/>
    </location>
</feature>
<feature type="domain" description="V-ATPase proteolipid subunit C-like" evidence="10">
    <location>
        <begin position="66"/>
        <end position="125"/>
    </location>
</feature>
<dbReference type="GO" id="GO:0033179">
    <property type="term" value="C:proton-transporting V-type ATPase, V0 domain"/>
    <property type="evidence" value="ECO:0007669"/>
    <property type="project" value="InterPro"/>
</dbReference>
<name>A0A7S3CPU5_9SPIT</name>
<evidence type="ECO:0000256" key="2">
    <source>
        <dbReference type="ARBA" id="ARBA00007296"/>
    </source>
</evidence>
<feature type="transmembrane region" description="Helical" evidence="9">
    <location>
        <begin position="99"/>
        <end position="125"/>
    </location>
</feature>
<keyword evidence="6 9" id="KW-1133">Transmembrane helix</keyword>
<dbReference type="GO" id="GO:0046961">
    <property type="term" value="F:proton-transporting ATPase activity, rotational mechanism"/>
    <property type="evidence" value="ECO:0007669"/>
    <property type="project" value="InterPro"/>
</dbReference>
<evidence type="ECO:0000256" key="1">
    <source>
        <dbReference type="ARBA" id="ARBA00004141"/>
    </source>
</evidence>
<gene>
    <name evidence="11" type="ORF">SRAS04492_LOCUS4188</name>
</gene>
<keyword evidence="8 9" id="KW-0472">Membrane</keyword>
<dbReference type="InterPro" id="IPR000245">
    <property type="entry name" value="ATPase_proteolipid_csu"/>
</dbReference>
<evidence type="ECO:0000256" key="5">
    <source>
        <dbReference type="ARBA" id="ARBA00022781"/>
    </source>
</evidence>
<keyword evidence="4 9" id="KW-0812">Transmembrane</keyword>
<feature type="transmembrane region" description="Helical" evidence="9">
    <location>
        <begin position="28"/>
        <end position="51"/>
    </location>
</feature>
<evidence type="ECO:0000256" key="7">
    <source>
        <dbReference type="ARBA" id="ARBA00023065"/>
    </source>
</evidence>
<dbReference type="PANTHER" id="PTHR10263">
    <property type="entry name" value="V-TYPE PROTON ATPASE PROTEOLIPID SUBUNIT"/>
    <property type="match status" value="1"/>
</dbReference>
<dbReference type="GO" id="GO:0005774">
    <property type="term" value="C:vacuolar membrane"/>
    <property type="evidence" value="ECO:0007669"/>
    <property type="project" value="UniProtKB-SubCell"/>
</dbReference>
<comment type="similarity">
    <text evidence="2 9">Belongs to the V-ATPase proteolipid subunit family.</text>
</comment>
<keyword evidence="9" id="KW-0926">Vacuole</keyword>
<evidence type="ECO:0000259" key="10">
    <source>
        <dbReference type="Pfam" id="PF00137"/>
    </source>
</evidence>
<feature type="transmembrane region" description="Helical" evidence="9">
    <location>
        <begin position="63"/>
        <end position="87"/>
    </location>
</feature>
<reference evidence="11" key="1">
    <citation type="submission" date="2021-01" db="EMBL/GenBank/DDBJ databases">
        <authorList>
            <person name="Corre E."/>
            <person name="Pelletier E."/>
            <person name="Niang G."/>
            <person name="Scheremetjew M."/>
            <person name="Finn R."/>
            <person name="Kale V."/>
            <person name="Holt S."/>
            <person name="Cochrane G."/>
            <person name="Meng A."/>
            <person name="Brown T."/>
            <person name="Cohen L."/>
        </authorList>
    </citation>
    <scope>NUCLEOTIDE SEQUENCE</scope>
    <source>
        <strain evidence="11">Ras09</strain>
    </source>
</reference>
<dbReference type="Pfam" id="PF00137">
    <property type="entry name" value="ATP-synt_C"/>
    <property type="match status" value="2"/>
</dbReference>
<protein>
    <recommendedName>
        <fullName evidence="9">V-type proton ATPase proteolipid subunit</fullName>
    </recommendedName>
</protein>
<dbReference type="FunFam" id="1.20.120.610:FF:000001">
    <property type="entry name" value="V-type proton ATPase proteolipid subunit"/>
    <property type="match status" value="1"/>
</dbReference>
<evidence type="ECO:0000313" key="11">
    <source>
        <dbReference type="EMBL" id="CAE0232390.1"/>
    </source>
</evidence>
<dbReference type="PRINTS" id="PR00122">
    <property type="entry name" value="VACATPASE"/>
</dbReference>
<evidence type="ECO:0000256" key="3">
    <source>
        <dbReference type="ARBA" id="ARBA00022448"/>
    </source>
</evidence>
<keyword evidence="3 9" id="KW-0813">Transport</keyword>
<dbReference type="InterPro" id="IPR011555">
    <property type="entry name" value="ATPase_proteolipid_su_C_euk"/>
</dbReference>
<proteinExistence type="inferred from homology"/>